<evidence type="ECO:0000259" key="4">
    <source>
        <dbReference type="PROSITE" id="PS51767"/>
    </source>
</evidence>
<dbReference type="Pfam" id="PF14541">
    <property type="entry name" value="TAXi_C"/>
    <property type="match status" value="1"/>
</dbReference>
<feature type="signal peptide" evidence="3">
    <location>
        <begin position="1"/>
        <end position="32"/>
    </location>
</feature>
<dbReference type="PRINTS" id="PR00792">
    <property type="entry name" value="PEPSIN"/>
</dbReference>
<name>A0A022RDW5_ERYGU</name>
<feature type="chain" id="PRO_5001505048" description="Peptidase A1 domain-containing protein" evidence="3">
    <location>
        <begin position="33"/>
        <end position="497"/>
    </location>
</feature>
<dbReference type="InterPro" id="IPR001461">
    <property type="entry name" value="Aspartic_peptidase_A1"/>
</dbReference>
<dbReference type="AlphaFoldDB" id="A0A022RDW5"/>
<dbReference type="PANTHER" id="PTHR13683:SF826">
    <property type="entry name" value="ASPARTYL PROTEASE FAMILY PROTEIN 1"/>
    <property type="match status" value="1"/>
</dbReference>
<dbReference type="PANTHER" id="PTHR13683">
    <property type="entry name" value="ASPARTYL PROTEASES"/>
    <property type="match status" value="1"/>
</dbReference>
<dbReference type="Pfam" id="PF14543">
    <property type="entry name" value="TAXi_N"/>
    <property type="match status" value="1"/>
</dbReference>
<dbReference type="SUPFAM" id="SSF50630">
    <property type="entry name" value="Acid proteases"/>
    <property type="match status" value="1"/>
</dbReference>
<proteinExistence type="inferred from homology"/>
<dbReference type="Proteomes" id="UP000030748">
    <property type="component" value="Unassembled WGS sequence"/>
</dbReference>
<dbReference type="InterPro" id="IPR033121">
    <property type="entry name" value="PEPTIDASE_A1"/>
</dbReference>
<keyword evidence="2" id="KW-0812">Transmembrane</keyword>
<evidence type="ECO:0000313" key="6">
    <source>
        <dbReference type="Proteomes" id="UP000030748"/>
    </source>
</evidence>
<dbReference type="Gene3D" id="2.40.70.10">
    <property type="entry name" value="Acid Proteases"/>
    <property type="match status" value="2"/>
</dbReference>
<reference evidence="5 6" key="1">
    <citation type="journal article" date="2013" name="Proc. Natl. Acad. Sci. U.S.A.">
        <title>Fine-scale variation in meiotic recombination in Mimulus inferred from population shotgun sequencing.</title>
        <authorList>
            <person name="Hellsten U."/>
            <person name="Wright K.M."/>
            <person name="Jenkins J."/>
            <person name="Shu S."/>
            <person name="Yuan Y."/>
            <person name="Wessler S.R."/>
            <person name="Schmutz J."/>
            <person name="Willis J.H."/>
            <person name="Rokhsar D.S."/>
        </authorList>
    </citation>
    <scope>NUCLEOTIDE SEQUENCE [LARGE SCALE GENOMIC DNA]</scope>
    <source>
        <strain evidence="6">cv. DUN x IM62</strain>
    </source>
</reference>
<organism evidence="5 6">
    <name type="scientific">Erythranthe guttata</name>
    <name type="common">Yellow monkey flower</name>
    <name type="synonym">Mimulus guttatus</name>
    <dbReference type="NCBI Taxonomy" id="4155"/>
    <lineage>
        <taxon>Eukaryota</taxon>
        <taxon>Viridiplantae</taxon>
        <taxon>Streptophyta</taxon>
        <taxon>Embryophyta</taxon>
        <taxon>Tracheophyta</taxon>
        <taxon>Spermatophyta</taxon>
        <taxon>Magnoliopsida</taxon>
        <taxon>eudicotyledons</taxon>
        <taxon>Gunneridae</taxon>
        <taxon>Pentapetalae</taxon>
        <taxon>asterids</taxon>
        <taxon>lamiids</taxon>
        <taxon>Lamiales</taxon>
        <taxon>Phrymaceae</taxon>
        <taxon>Erythranthe</taxon>
    </lineage>
</organism>
<evidence type="ECO:0000256" key="1">
    <source>
        <dbReference type="ARBA" id="ARBA00007447"/>
    </source>
</evidence>
<dbReference type="STRING" id="4155.A0A022RDW5"/>
<accession>A0A022RDW5</accession>
<dbReference type="eggNOG" id="KOG1339">
    <property type="taxonomic scope" value="Eukaryota"/>
</dbReference>
<protein>
    <recommendedName>
        <fullName evidence="4">Peptidase A1 domain-containing protein</fullName>
    </recommendedName>
</protein>
<gene>
    <name evidence="5" type="ORF">MIMGU_mgv1a005076mg</name>
</gene>
<dbReference type="EMBL" id="KI630574">
    <property type="protein sequence ID" value="EYU37075.1"/>
    <property type="molecule type" value="Genomic_DNA"/>
</dbReference>
<keyword evidence="2" id="KW-1133">Transmembrane helix</keyword>
<dbReference type="PROSITE" id="PS51767">
    <property type="entry name" value="PEPTIDASE_A1"/>
    <property type="match status" value="1"/>
</dbReference>
<sequence>MMSSIKMSSVIGSYCLMLIAFTCWINAKSGEAFETFGFDIHHRYSDTVKQFLNVDELPEKGTVEYYSAMAYRDHHLFKARRLATAAKAPVTFFGGNESHNNNDLGHVHYSFITVGTPALKFLVALAPGSDLLWLPCDCITCATSVYSESTEELLELNIYSPSKSRTSAPVPCNSTMCVKPKRGCSSSLNACSYEEIYGNSSTSGILVNDVLHLGTNVIPQDIVDVPITLGCGKTQTGSFLDGGSINGVLGLGMDNISVPSVLANKGLVANSFSLCFGSDGQGRVVFGDKGSPLRKTTPFNLQQSNPNYNITVTQIAVKNSATTTEFTAIFDSGFAFTYLTEPTYSFIVKHLDSLITETRVEPHLNFEYCYGLRSTQDDYTVPKLILTMKGGSQFTVTSPTLTFVTSLNGGYPLAYCLAIVESDDINIIGENFMTGYNVVFDREEMVLGWEESDCYGNKENSRTPKPNDVARLSSMTTGVLVTVLLVILFQHFIILSS</sequence>
<feature type="domain" description="Peptidase A1" evidence="4">
    <location>
        <begin position="108"/>
        <end position="450"/>
    </location>
</feature>
<keyword evidence="3" id="KW-0732">Signal</keyword>
<evidence type="ECO:0000313" key="5">
    <source>
        <dbReference type="EMBL" id="EYU37075.1"/>
    </source>
</evidence>
<evidence type="ECO:0000256" key="3">
    <source>
        <dbReference type="SAM" id="SignalP"/>
    </source>
</evidence>
<dbReference type="InterPro" id="IPR021109">
    <property type="entry name" value="Peptidase_aspartic_dom_sf"/>
</dbReference>
<dbReference type="FunFam" id="2.40.70.10:FF:000014">
    <property type="entry name" value="Aspartyl protease family protein 1"/>
    <property type="match status" value="1"/>
</dbReference>
<dbReference type="GO" id="GO:0004190">
    <property type="term" value="F:aspartic-type endopeptidase activity"/>
    <property type="evidence" value="ECO:0007669"/>
    <property type="project" value="InterPro"/>
</dbReference>
<evidence type="ECO:0000256" key="2">
    <source>
        <dbReference type="SAM" id="Phobius"/>
    </source>
</evidence>
<comment type="similarity">
    <text evidence="1">Belongs to the peptidase A1 family.</text>
</comment>
<keyword evidence="2" id="KW-0472">Membrane</keyword>
<keyword evidence="6" id="KW-1185">Reference proteome</keyword>
<dbReference type="GO" id="GO:0006508">
    <property type="term" value="P:proteolysis"/>
    <property type="evidence" value="ECO:0007669"/>
    <property type="project" value="InterPro"/>
</dbReference>
<feature type="transmembrane region" description="Helical" evidence="2">
    <location>
        <begin position="472"/>
        <end position="495"/>
    </location>
</feature>
<dbReference type="InterPro" id="IPR032861">
    <property type="entry name" value="TAXi_N"/>
</dbReference>
<dbReference type="InterPro" id="IPR032799">
    <property type="entry name" value="TAXi_C"/>
</dbReference>
<dbReference type="PhylomeDB" id="A0A022RDW5"/>